<protein>
    <recommendedName>
        <fullName evidence="3">DUF4709 domain-containing protein</fullName>
    </recommendedName>
</protein>
<evidence type="ECO:0000259" key="3">
    <source>
        <dbReference type="Pfam" id="PF15821"/>
    </source>
</evidence>
<feature type="coiled-coil region" evidence="1">
    <location>
        <begin position="226"/>
        <end position="260"/>
    </location>
</feature>
<accession>A0ABR4NDD2</accession>
<comment type="caution">
    <text evidence="4">The sequence shown here is derived from an EMBL/GenBank/DDBJ whole genome shotgun (WGS) entry which is preliminary data.</text>
</comment>
<dbReference type="Proteomes" id="UP001527925">
    <property type="component" value="Unassembled WGS sequence"/>
</dbReference>
<evidence type="ECO:0000256" key="1">
    <source>
        <dbReference type="SAM" id="Coils"/>
    </source>
</evidence>
<organism evidence="4 5">
    <name type="scientific">Polyrhizophydium stewartii</name>
    <dbReference type="NCBI Taxonomy" id="2732419"/>
    <lineage>
        <taxon>Eukaryota</taxon>
        <taxon>Fungi</taxon>
        <taxon>Fungi incertae sedis</taxon>
        <taxon>Chytridiomycota</taxon>
        <taxon>Chytridiomycota incertae sedis</taxon>
        <taxon>Chytridiomycetes</taxon>
        <taxon>Rhizophydiales</taxon>
        <taxon>Rhizophydiales incertae sedis</taxon>
        <taxon>Polyrhizophydium</taxon>
    </lineage>
</organism>
<dbReference type="EMBL" id="JADGIZ020000010">
    <property type="protein sequence ID" value="KAL2917537.1"/>
    <property type="molecule type" value="Genomic_DNA"/>
</dbReference>
<evidence type="ECO:0000256" key="2">
    <source>
        <dbReference type="SAM" id="MobiDB-lite"/>
    </source>
</evidence>
<evidence type="ECO:0000313" key="5">
    <source>
        <dbReference type="Proteomes" id="UP001527925"/>
    </source>
</evidence>
<feature type="domain" description="DUF4709" evidence="3">
    <location>
        <begin position="125"/>
        <end position="217"/>
    </location>
</feature>
<keyword evidence="1" id="KW-0175">Coiled coil</keyword>
<dbReference type="InterPro" id="IPR031651">
    <property type="entry name" value="DUF4709"/>
</dbReference>
<keyword evidence="5" id="KW-1185">Reference proteome</keyword>
<sequence length="446" mass="50359">MSQLDSVAEISEAGPASCDVSTGDASCPASNRDDAGGRNQSSEDKDDGDELILGSQVDESGDIEEQFLNFSRSIQRHGLLSAVATDDTDQRRLSVSVSLRQTSHYGTTEAARLYRQLFFNSVDYVGLFRVNRPAQTEETSVGSVKEVRRMFEDLILDIEEAKDQLGAALEDDVHAVVTSLSEHMRVRLESLKRSHDMDVSRVRRAYRARLADCIAQITFDAEKNRQSQLKNLKQGHEDQIRNLEAEIYETKKQSRHCEDEIVKLRSSMMRLQTTMKRNGISDTEAGATIYQTIDDQRVKQSELLEHYQRALQLRDDKIRHLHEQLSKLEGLLRYKGTQTNVVDSVDIQVAQSKPEMLRAAYESRIAQIKAMHRTTANALIEETRGLDDQFKAQFAAICQEARDASVLKRIGQTKFVILETAKLLFPSKPLMGIPCETQCDLDKGKF</sequence>
<feature type="region of interest" description="Disordered" evidence="2">
    <location>
        <begin position="1"/>
        <end position="50"/>
    </location>
</feature>
<name>A0ABR4NDD2_9FUNG</name>
<reference evidence="4 5" key="1">
    <citation type="submission" date="2023-09" db="EMBL/GenBank/DDBJ databases">
        <title>Pangenome analysis of Batrachochytrium dendrobatidis and related Chytrids.</title>
        <authorList>
            <person name="Yacoub M.N."/>
            <person name="Stajich J.E."/>
            <person name="James T.Y."/>
        </authorList>
    </citation>
    <scope>NUCLEOTIDE SEQUENCE [LARGE SCALE GENOMIC DNA]</scope>
    <source>
        <strain evidence="4 5">JEL0888</strain>
    </source>
</reference>
<evidence type="ECO:0000313" key="4">
    <source>
        <dbReference type="EMBL" id="KAL2917537.1"/>
    </source>
</evidence>
<proteinExistence type="predicted"/>
<dbReference type="Pfam" id="PF15821">
    <property type="entry name" value="DUF4709"/>
    <property type="match status" value="1"/>
</dbReference>
<feature type="coiled-coil region" evidence="1">
    <location>
        <begin position="144"/>
        <end position="171"/>
    </location>
</feature>
<gene>
    <name evidence="4" type="ORF">HK105_202820</name>
</gene>